<gene>
    <name evidence="1" type="ordered locus">azo0228</name>
</gene>
<organism evidence="1 2">
    <name type="scientific">Azoarcus sp. (strain BH72)</name>
    <dbReference type="NCBI Taxonomy" id="418699"/>
    <lineage>
        <taxon>Bacteria</taxon>
        <taxon>Pseudomonadati</taxon>
        <taxon>Pseudomonadota</taxon>
        <taxon>Betaproteobacteria</taxon>
        <taxon>Rhodocyclales</taxon>
        <taxon>Zoogloeaceae</taxon>
        <taxon>Azoarcus</taxon>
    </lineage>
</organism>
<name>A1K1Z0_AZOSB</name>
<evidence type="ECO:0000313" key="1">
    <source>
        <dbReference type="EMBL" id="CAL92845.1"/>
    </source>
</evidence>
<dbReference type="Proteomes" id="UP000002588">
    <property type="component" value="Chromosome"/>
</dbReference>
<proteinExistence type="predicted"/>
<dbReference type="EMBL" id="AM406670">
    <property type="protein sequence ID" value="CAL92845.1"/>
    <property type="molecule type" value="Genomic_DNA"/>
</dbReference>
<reference evidence="1 2" key="1">
    <citation type="journal article" date="2006" name="Nat. Biotechnol.">
        <title>Complete genome of the mutualistic, N2-fixing grass endophyte Azoarcus sp. strain BH72.</title>
        <authorList>
            <person name="Krause A."/>
            <person name="Ramakumar A."/>
            <person name="Bartels D."/>
            <person name="Battistoni F."/>
            <person name="Bekel T."/>
            <person name="Boch J."/>
            <person name="Boehm M."/>
            <person name="Friedrich F."/>
            <person name="Hurek T."/>
            <person name="Krause L."/>
            <person name="Linke B."/>
            <person name="McHardy A.C."/>
            <person name="Sarkar A."/>
            <person name="Schneiker S."/>
            <person name="Syed A.A."/>
            <person name="Thauer R."/>
            <person name="Vorhoelter F.-J."/>
            <person name="Weidner S."/>
            <person name="Puehler A."/>
            <person name="Reinhold-Hurek B."/>
            <person name="Kaiser O."/>
            <person name="Goesmann A."/>
        </authorList>
    </citation>
    <scope>NUCLEOTIDE SEQUENCE [LARGE SCALE GENOMIC DNA]</scope>
    <source>
        <strain evidence="1 2">BH72</strain>
    </source>
</reference>
<dbReference type="eggNOG" id="ENOG5032TKC">
    <property type="taxonomic scope" value="Bacteria"/>
</dbReference>
<dbReference type="HOGENOM" id="CLU_125436_1_0_4"/>
<protein>
    <submittedName>
        <fullName evidence="1">Uncharacterized protein</fullName>
    </submittedName>
</protein>
<accession>A1K1Z0</accession>
<keyword evidence="2" id="KW-1185">Reference proteome</keyword>
<dbReference type="STRING" id="62928.azo0228"/>
<sequence length="164" mass="16409">MTATATIPPVRAPARNEIRGPRGAACKVRRTFDGDIPMTALKTLLVAVAFGAASLAAAPVLAHGDSAPKHGGIVKSANDLSFELVAEGGDAALYIDDHGSAFDTAGASGKLTVLAGSDKTAVELKPAGGNKLLAAGARLPAGAKVVAVITTAQNKTASVRFNLP</sequence>
<evidence type="ECO:0000313" key="2">
    <source>
        <dbReference type="Proteomes" id="UP000002588"/>
    </source>
</evidence>
<dbReference type="KEGG" id="azo:azo0228"/>
<dbReference type="AlphaFoldDB" id="A1K1Z0"/>